<dbReference type="InterPro" id="IPR000073">
    <property type="entry name" value="AB_hydrolase_1"/>
</dbReference>
<dbReference type="InterPro" id="IPR029058">
    <property type="entry name" value="AB_hydrolase_fold"/>
</dbReference>
<dbReference type="Gene3D" id="3.40.50.1820">
    <property type="entry name" value="alpha/beta hydrolase"/>
    <property type="match status" value="1"/>
</dbReference>
<gene>
    <name evidence="2" type="ORF">UR73_C0027G0007</name>
</gene>
<feature type="domain" description="AB hydrolase-1" evidence="1">
    <location>
        <begin position="141"/>
        <end position="200"/>
    </location>
</feature>
<dbReference type="Pfam" id="PF00561">
    <property type="entry name" value="Abhydrolase_1"/>
    <property type="match status" value="1"/>
</dbReference>
<evidence type="ECO:0000313" key="2">
    <source>
        <dbReference type="EMBL" id="KKP76506.1"/>
    </source>
</evidence>
<dbReference type="AlphaFoldDB" id="A0A0G0CK15"/>
<evidence type="ECO:0000259" key="1">
    <source>
        <dbReference type="Pfam" id="PF00561"/>
    </source>
</evidence>
<proteinExistence type="predicted"/>
<dbReference type="EMBL" id="LBQH01000027">
    <property type="protein sequence ID" value="KKP76506.1"/>
    <property type="molecule type" value="Genomic_DNA"/>
</dbReference>
<reference evidence="2 3" key="1">
    <citation type="journal article" date="2015" name="Nature">
        <title>rRNA introns, odd ribosomes, and small enigmatic genomes across a large radiation of phyla.</title>
        <authorList>
            <person name="Brown C.T."/>
            <person name="Hug L.A."/>
            <person name="Thomas B.C."/>
            <person name="Sharon I."/>
            <person name="Castelle C.J."/>
            <person name="Singh A."/>
            <person name="Wilkins M.J."/>
            <person name="Williams K.H."/>
            <person name="Banfield J.F."/>
        </authorList>
    </citation>
    <scope>NUCLEOTIDE SEQUENCE [LARGE SCALE GENOMIC DNA]</scope>
</reference>
<accession>A0A0G0CK15</accession>
<name>A0A0G0CK15_9BACT</name>
<protein>
    <recommendedName>
        <fullName evidence="1">AB hydrolase-1 domain-containing protein</fullName>
    </recommendedName>
</protein>
<sequence length="265" mass="30211">MDIILFLIFLALIAIPGYLCYQIFFVNNKPEQQEEIKEETPEVVEEEEVIPEGPHYEEKIFAISGQIAYIATPTNIDENNPPRIVIYNHGSNTRVTENLKDPFMKDLQIYGEEYTKSNLIFAASNSHDENWGNAASIQDNLNMVEWIRNNYSTSRETFVIGFSMGGLPAMHYVAKYPTDISKIALLAPTTRSYEWNKSNIAILDGIDIQIWHGVKDVNIGITSSRSFVSNMAKLGKEITLIELAGKTHFDLDTEYREEVLDFFLN</sequence>
<dbReference type="Proteomes" id="UP000034816">
    <property type="component" value="Unassembled WGS sequence"/>
</dbReference>
<organism evidence="2 3">
    <name type="scientific">candidate division WS6 bacterium GW2011_GWF1_35_23</name>
    <dbReference type="NCBI Taxonomy" id="1619097"/>
    <lineage>
        <taxon>Bacteria</taxon>
        <taxon>Candidatus Dojkabacteria</taxon>
    </lineage>
</organism>
<dbReference type="SUPFAM" id="SSF53474">
    <property type="entry name" value="alpha/beta-Hydrolases"/>
    <property type="match status" value="1"/>
</dbReference>
<evidence type="ECO:0000313" key="3">
    <source>
        <dbReference type="Proteomes" id="UP000034816"/>
    </source>
</evidence>
<comment type="caution">
    <text evidence="2">The sequence shown here is derived from an EMBL/GenBank/DDBJ whole genome shotgun (WGS) entry which is preliminary data.</text>
</comment>